<reference evidence="11" key="1">
    <citation type="submission" date="2016-04" db="UniProtKB">
        <authorList>
            <consortium name="WormBaseParasite"/>
        </authorList>
    </citation>
    <scope>IDENTIFICATION</scope>
</reference>
<dbReference type="CDD" id="cd17328">
    <property type="entry name" value="MFS_spinster_like"/>
    <property type="match status" value="1"/>
</dbReference>
<dbReference type="EMBL" id="UXUI01009040">
    <property type="protein sequence ID" value="VDD92930.1"/>
    <property type="molecule type" value="Genomic_DNA"/>
</dbReference>
<feature type="transmembrane region" description="Helical" evidence="7">
    <location>
        <begin position="142"/>
        <end position="161"/>
    </location>
</feature>
<feature type="transmembrane region" description="Helical" evidence="7">
    <location>
        <begin position="282"/>
        <end position="303"/>
    </location>
</feature>
<dbReference type="PROSITE" id="PS50850">
    <property type="entry name" value="MFS"/>
    <property type="match status" value="1"/>
</dbReference>
<dbReference type="OrthoDB" id="6770063at2759"/>
<evidence type="ECO:0000256" key="2">
    <source>
        <dbReference type="ARBA" id="ARBA00022448"/>
    </source>
</evidence>
<dbReference type="Proteomes" id="UP000274131">
    <property type="component" value="Unassembled WGS sequence"/>
</dbReference>
<sequence>METDQPNSIGFHGYVCIIILFIINLLNYMDRYTIAAVLTQVQKTYNINDAKGGLLQTVFIISFLIFAPVCGFLGDRYNRKWIMAIGIAIWILAVFASSFVPENLFFVFVLLRAVIGIGEASYIVIAPTIIADTFVSLVRSRVLMFFYFAIPVGSGVGYMVGSWVASLFDDWRWGIRVTPFFGVVCLLLITLVIKEPRRGEAENAVGAANALEIEATSFFEDLKALFKIPTFVFATLGYTTVIFVVGTLGWWGPAAVEHSYASREGLNNTDFLDTARKERVSLIFGAITLASGVLGVFAGGFLAQDVVTPRRRGAANAWQTTFSHLFGDASGPYIVGLISDLLRGSETTPESHYKSLVNAFYFPTVLLLLGGILFFLAAYYFVSDNQKFQIEMGNFSLASTFLFLCCAVETRCLPHLVSQVF</sequence>
<evidence type="ECO:0000259" key="8">
    <source>
        <dbReference type="PROSITE" id="PS50850"/>
    </source>
</evidence>
<comment type="subcellular location">
    <subcellularLocation>
        <location evidence="1">Membrane</location>
        <topology evidence="1">Multi-pass membrane protein</topology>
    </subcellularLocation>
</comment>
<proteinExistence type="inferred from homology"/>
<feature type="transmembrane region" description="Helical" evidence="7">
    <location>
        <begin position="81"/>
        <end position="99"/>
    </location>
</feature>
<dbReference type="InterPro" id="IPR020846">
    <property type="entry name" value="MFS_dom"/>
</dbReference>
<keyword evidence="3 7" id="KW-0812">Transmembrane</keyword>
<dbReference type="Gene3D" id="1.20.1250.20">
    <property type="entry name" value="MFS general substrate transporter like domains"/>
    <property type="match status" value="1"/>
</dbReference>
<evidence type="ECO:0000313" key="9">
    <source>
        <dbReference type="EMBL" id="VDD92930.1"/>
    </source>
</evidence>
<reference evidence="9 10" key="2">
    <citation type="submission" date="2018-10" db="EMBL/GenBank/DDBJ databases">
        <authorList>
            <consortium name="Pathogen Informatics"/>
        </authorList>
    </citation>
    <scope>NUCLEOTIDE SEQUENCE [LARGE SCALE GENOMIC DNA]</scope>
</reference>
<protein>
    <submittedName>
        <fullName evidence="11">MFS domain-containing protein</fullName>
    </submittedName>
</protein>
<evidence type="ECO:0000256" key="6">
    <source>
        <dbReference type="ARBA" id="ARBA00024338"/>
    </source>
</evidence>
<accession>A0A158QB46</accession>
<evidence type="ECO:0000256" key="1">
    <source>
        <dbReference type="ARBA" id="ARBA00004141"/>
    </source>
</evidence>
<feature type="transmembrane region" description="Helical" evidence="7">
    <location>
        <begin position="105"/>
        <end position="130"/>
    </location>
</feature>
<name>A0A158QB46_ENTVE</name>
<evidence type="ECO:0000256" key="3">
    <source>
        <dbReference type="ARBA" id="ARBA00022692"/>
    </source>
</evidence>
<keyword evidence="2" id="KW-0813">Transport</keyword>
<dbReference type="AlphaFoldDB" id="A0A158QB46"/>
<dbReference type="GO" id="GO:0022857">
    <property type="term" value="F:transmembrane transporter activity"/>
    <property type="evidence" value="ECO:0007669"/>
    <property type="project" value="InterPro"/>
</dbReference>
<feature type="transmembrane region" description="Helical" evidence="7">
    <location>
        <begin position="360"/>
        <end position="382"/>
    </location>
</feature>
<dbReference type="WBParaSite" id="EVEC_0000819701-mRNA-1">
    <property type="protein sequence ID" value="EVEC_0000819701-mRNA-1"/>
    <property type="gene ID" value="EVEC_0000819701"/>
</dbReference>
<evidence type="ECO:0000256" key="5">
    <source>
        <dbReference type="ARBA" id="ARBA00023136"/>
    </source>
</evidence>
<keyword evidence="10" id="KW-1185">Reference proteome</keyword>
<keyword evidence="4 7" id="KW-1133">Transmembrane helix</keyword>
<dbReference type="SUPFAM" id="SSF103473">
    <property type="entry name" value="MFS general substrate transporter"/>
    <property type="match status" value="1"/>
</dbReference>
<evidence type="ECO:0000313" key="11">
    <source>
        <dbReference type="WBParaSite" id="EVEC_0000819701-mRNA-1"/>
    </source>
</evidence>
<evidence type="ECO:0000313" key="10">
    <source>
        <dbReference type="Proteomes" id="UP000274131"/>
    </source>
</evidence>
<dbReference type="InterPro" id="IPR044770">
    <property type="entry name" value="MFS_spinster-like"/>
</dbReference>
<evidence type="ECO:0000256" key="4">
    <source>
        <dbReference type="ARBA" id="ARBA00022989"/>
    </source>
</evidence>
<dbReference type="GO" id="GO:0016020">
    <property type="term" value="C:membrane"/>
    <property type="evidence" value="ECO:0007669"/>
    <property type="project" value="UniProtKB-SubCell"/>
</dbReference>
<feature type="transmembrane region" description="Helical" evidence="7">
    <location>
        <begin position="173"/>
        <end position="193"/>
    </location>
</feature>
<dbReference type="InterPro" id="IPR036259">
    <property type="entry name" value="MFS_trans_sf"/>
</dbReference>
<gene>
    <name evidence="9" type="ORF">EVEC_LOCUS7681</name>
</gene>
<feature type="transmembrane region" description="Helical" evidence="7">
    <location>
        <begin position="12"/>
        <end position="29"/>
    </location>
</feature>
<dbReference type="Pfam" id="PF07690">
    <property type="entry name" value="MFS_1"/>
    <property type="match status" value="1"/>
</dbReference>
<organism evidence="11">
    <name type="scientific">Enterobius vermicularis</name>
    <name type="common">Human pinworm</name>
    <dbReference type="NCBI Taxonomy" id="51028"/>
    <lineage>
        <taxon>Eukaryota</taxon>
        <taxon>Metazoa</taxon>
        <taxon>Ecdysozoa</taxon>
        <taxon>Nematoda</taxon>
        <taxon>Chromadorea</taxon>
        <taxon>Rhabditida</taxon>
        <taxon>Spirurina</taxon>
        <taxon>Oxyuridomorpha</taxon>
        <taxon>Oxyuroidea</taxon>
        <taxon>Oxyuridae</taxon>
        <taxon>Enterobius</taxon>
    </lineage>
</organism>
<dbReference type="PANTHER" id="PTHR23505">
    <property type="entry name" value="SPINSTER"/>
    <property type="match status" value="1"/>
</dbReference>
<feature type="transmembrane region" description="Helical" evidence="7">
    <location>
        <begin position="231"/>
        <end position="251"/>
    </location>
</feature>
<feature type="domain" description="Major facilitator superfamily (MFS) profile" evidence="8">
    <location>
        <begin position="16"/>
        <end position="421"/>
    </location>
</feature>
<dbReference type="PANTHER" id="PTHR23505:SF79">
    <property type="entry name" value="PROTEIN SPINSTER"/>
    <property type="match status" value="1"/>
</dbReference>
<keyword evidence="5 7" id="KW-0472">Membrane</keyword>
<feature type="transmembrane region" description="Helical" evidence="7">
    <location>
        <begin position="54"/>
        <end position="74"/>
    </location>
</feature>
<comment type="similarity">
    <text evidence="6">Belongs to the major facilitator superfamily. Spinster (TC 2.A.1.49) family.</text>
</comment>
<dbReference type="STRING" id="51028.A0A158QB46"/>
<dbReference type="InterPro" id="IPR011701">
    <property type="entry name" value="MFS"/>
</dbReference>
<evidence type="ECO:0000256" key="7">
    <source>
        <dbReference type="SAM" id="Phobius"/>
    </source>
</evidence>